<keyword evidence="2" id="KW-1185">Reference proteome</keyword>
<name>A0A1H8VAX9_9BRAD</name>
<evidence type="ECO:0000313" key="2">
    <source>
        <dbReference type="Proteomes" id="UP000199615"/>
    </source>
</evidence>
<sequence>MKKPVRKSAAPKPAKRTKLDEAAIAICQRVYAGGKCACVKGTLPVCNNMHSAAVAAGAVLAPDLTQQLVDEFHGRSKGRK</sequence>
<dbReference type="EMBL" id="FODT01000008">
    <property type="protein sequence ID" value="SEP12424.1"/>
    <property type="molecule type" value="Genomic_DNA"/>
</dbReference>
<gene>
    <name evidence="1" type="ORF">SAMN05444123_108161</name>
</gene>
<dbReference type="AlphaFoldDB" id="A0A1H8VAX9"/>
<protein>
    <submittedName>
        <fullName evidence="1">Uncharacterized protein</fullName>
    </submittedName>
</protein>
<proteinExistence type="predicted"/>
<evidence type="ECO:0000313" key="1">
    <source>
        <dbReference type="EMBL" id="SEP12424.1"/>
    </source>
</evidence>
<dbReference type="Proteomes" id="UP000199615">
    <property type="component" value="Unassembled WGS sequence"/>
</dbReference>
<reference evidence="2" key="1">
    <citation type="submission" date="2016-10" db="EMBL/GenBank/DDBJ databases">
        <authorList>
            <person name="Varghese N."/>
            <person name="Submissions S."/>
        </authorList>
    </citation>
    <scope>NUCLEOTIDE SEQUENCE [LARGE SCALE GENOMIC DNA]</scope>
    <source>
        <strain evidence="2">DSM 123</strain>
    </source>
</reference>
<organism evidence="1 2">
    <name type="scientific">Rhodopseudomonas pseudopalustris</name>
    <dbReference type="NCBI Taxonomy" id="1513892"/>
    <lineage>
        <taxon>Bacteria</taxon>
        <taxon>Pseudomonadati</taxon>
        <taxon>Pseudomonadota</taxon>
        <taxon>Alphaproteobacteria</taxon>
        <taxon>Hyphomicrobiales</taxon>
        <taxon>Nitrobacteraceae</taxon>
        <taxon>Rhodopseudomonas</taxon>
    </lineage>
</organism>
<accession>A0A1H8VAX9</accession>